<dbReference type="RefSeq" id="WP_290265026.1">
    <property type="nucleotide sequence ID" value="NZ_JAUFQG010000006.1"/>
</dbReference>
<dbReference type="InterPro" id="IPR036361">
    <property type="entry name" value="SAP_dom_sf"/>
</dbReference>
<evidence type="ECO:0000313" key="3">
    <source>
        <dbReference type="Proteomes" id="UP001595840"/>
    </source>
</evidence>
<proteinExistence type="predicted"/>
<dbReference type="Proteomes" id="UP001595840">
    <property type="component" value="Unassembled WGS sequence"/>
</dbReference>
<feature type="region of interest" description="Disordered" evidence="1">
    <location>
        <begin position="87"/>
        <end position="194"/>
    </location>
</feature>
<organism evidence="2 3">
    <name type="scientific">Simiduia curdlanivorans</name>
    <dbReference type="NCBI Taxonomy" id="1492769"/>
    <lineage>
        <taxon>Bacteria</taxon>
        <taxon>Pseudomonadati</taxon>
        <taxon>Pseudomonadota</taxon>
        <taxon>Gammaproteobacteria</taxon>
        <taxon>Cellvibrionales</taxon>
        <taxon>Cellvibrionaceae</taxon>
        <taxon>Simiduia</taxon>
    </lineage>
</organism>
<sequence length="194" mass="22455">MNDDINYKNNPLHGISLKNMLVELVDHYGFEILFAYLYINCFKTNPSIESSVKFLKKTDWAREKVEAFYLYEFKNLPRASDDQYLLPPRDRIIPNDQQAGAPKALNLEDAQRLRDKRERKAAERGRGGDHRMGRSQRDSRSDKNDRADNGRNRNGSSSRSNWPSSPQRSSSDSADTAFDPWAQAKIKNKERRDS</sequence>
<dbReference type="InterPro" id="IPR018668">
    <property type="entry name" value="DNA-binding_VF530-like"/>
</dbReference>
<dbReference type="EMBL" id="JBHSCX010000015">
    <property type="protein sequence ID" value="MFC4363144.1"/>
    <property type="molecule type" value="Genomic_DNA"/>
</dbReference>
<gene>
    <name evidence="2" type="ORF">ACFOX3_12575</name>
</gene>
<evidence type="ECO:0000313" key="2">
    <source>
        <dbReference type="EMBL" id="MFC4363144.1"/>
    </source>
</evidence>
<dbReference type="Gene3D" id="1.10.720.30">
    <property type="entry name" value="SAP domain"/>
    <property type="match status" value="1"/>
</dbReference>
<accession>A0ABV8V7X1</accession>
<reference evidence="3" key="1">
    <citation type="journal article" date="2019" name="Int. J. Syst. Evol. Microbiol.">
        <title>The Global Catalogue of Microorganisms (GCM) 10K type strain sequencing project: providing services to taxonomists for standard genome sequencing and annotation.</title>
        <authorList>
            <consortium name="The Broad Institute Genomics Platform"/>
            <consortium name="The Broad Institute Genome Sequencing Center for Infectious Disease"/>
            <person name="Wu L."/>
            <person name="Ma J."/>
        </authorList>
    </citation>
    <scope>NUCLEOTIDE SEQUENCE [LARGE SCALE GENOMIC DNA]</scope>
    <source>
        <strain evidence="3">CECT 8570</strain>
    </source>
</reference>
<comment type="caution">
    <text evidence="2">The sequence shown here is derived from an EMBL/GenBank/DDBJ whole genome shotgun (WGS) entry which is preliminary data.</text>
</comment>
<name>A0ABV8V7X1_9GAMM</name>
<feature type="compositionally biased region" description="Low complexity" evidence="1">
    <location>
        <begin position="152"/>
        <end position="175"/>
    </location>
</feature>
<keyword evidence="3" id="KW-1185">Reference proteome</keyword>
<evidence type="ECO:0000256" key="1">
    <source>
        <dbReference type="SAM" id="MobiDB-lite"/>
    </source>
</evidence>
<protein>
    <submittedName>
        <fullName evidence="2">VF530 family protein</fullName>
    </submittedName>
</protein>
<feature type="compositionally biased region" description="Basic and acidic residues" evidence="1">
    <location>
        <begin position="109"/>
        <end position="151"/>
    </location>
</feature>
<dbReference type="Pfam" id="PF09905">
    <property type="entry name" value="VF530"/>
    <property type="match status" value="1"/>
</dbReference>